<evidence type="ECO:0000259" key="6">
    <source>
        <dbReference type="Pfam" id="PF00149"/>
    </source>
</evidence>
<dbReference type="RefSeq" id="WP_132006385.1">
    <property type="nucleotide sequence ID" value="NZ_JBHUNN010000002.1"/>
</dbReference>
<keyword evidence="3" id="KW-0408">Iron</keyword>
<comment type="caution">
    <text evidence="7">The sequence shown here is derived from an EMBL/GenBank/DDBJ whole genome shotgun (WGS) entry which is preliminary data.</text>
</comment>
<dbReference type="InterPro" id="IPR004843">
    <property type="entry name" value="Calcineurin-like_PHP"/>
</dbReference>
<gene>
    <name evidence="7" type="ORF">EV666_106144</name>
</gene>
<feature type="domain" description="Calcineurin-like phosphoesterase" evidence="6">
    <location>
        <begin position="1"/>
        <end position="227"/>
    </location>
</feature>
<comment type="similarity">
    <text evidence="4">Belongs to the cyclic nucleotide phosphodiesterase class-III family.</text>
</comment>
<dbReference type="OrthoDB" id="9794568at2"/>
<keyword evidence="2" id="KW-0378">Hydrolase</keyword>
<evidence type="ECO:0000256" key="1">
    <source>
        <dbReference type="ARBA" id="ARBA00022723"/>
    </source>
</evidence>
<feature type="region of interest" description="Disordered" evidence="5">
    <location>
        <begin position="286"/>
        <end position="306"/>
    </location>
</feature>
<reference evidence="7 8" key="1">
    <citation type="submission" date="2019-03" db="EMBL/GenBank/DDBJ databases">
        <title>Genomic Encyclopedia of Type Strains, Phase IV (KMG-IV): sequencing the most valuable type-strain genomes for metagenomic binning, comparative biology and taxonomic classification.</title>
        <authorList>
            <person name="Goeker M."/>
        </authorList>
    </citation>
    <scope>NUCLEOTIDE SEQUENCE [LARGE SCALE GENOMIC DNA]</scope>
    <source>
        <strain evidence="7 8">DSM 22958</strain>
    </source>
</reference>
<dbReference type="AlphaFoldDB" id="A0A4R2GSW1"/>
<protein>
    <submittedName>
        <fullName evidence="7">3',5'-cyclic AMP phosphodiesterase CpdA</fullName>
    </submittedName>
</protein>
<dbReference type="Pfam" id="PF00149">
    <property type="entry name" value="Metallophos"/>
    <property type="match status" value="1"/>
</dbReference>
<organism evidence="7 8">
    <name type="scientific">Camelimonas lactis</name>
    <dbReference type="NCBI Taxonomy" id="659006"/>
    <lineage>
        <taxon>Bacteria</taxon>
        <taxon>Pseudomonadati</taxon>
        <taxon>Pseudomonadota</taxon>
        <taxon>Alphaproteobacteria</taxon>
        <taxon>Hyphomicrobiales</taxon>
        <taxon>Chelatococcaceae</taxon>
        <taxon>Camelimonas</taxon>
    </lineage>
</organism>
<evidence type="ECO:0000256" key="5">
    <source>
        <dbReference type="SAM" id="MobiDB-lite"/>
    </source>
</evidence>
<dbReference type="GO" id="GO:0016787">
    <property type="term" value="F:hydrolase activity"/>
    <property type="evidence" value="ECO:0007669"/>
    <property type="project" value="UniProtKB-KW"/>
</dbReference>
<keyword evidence="8" id="KW-1185">Reference proteome</keyword>
<dbReference type="InterPro" id="IPR050884">
    <property type="entry name" value="CNP_phosphodiesterase-III"/>
</dbReference>
<dbReference type="Proteomes" id="UP000294881">
    <property type="component" value="Unassembled WGS sequence"/>
</dbReference>
<dbReference type="EMBL" id="SLWL01000006">
    <property type="protein sequence ID" value="TCO13432.1"/>
    <property type="molecule type" value="Genomic_DNA"/>
</dbReference>
<sequence length="306" mass="32446">MLIAHLSDAHIGPLPAPRLRELAGKRVTGWMNWRRGRAQTHDMEALARIRADIHAHAPDHIALTGDVVNIGLTAEFPAARAFVETLGPPDQVSFTPGNHDAYVRSALAPLRQYLGPWMSSDAGEAPGPVDGFPFLRRRAGVAFVGLCSGVPTLPFLASGRLGARQLAAAEAMLAQLRAERLCRVVLIHHPPHVGGAGPGRGLTDAGAFARMIARVGAELVLHGHNHVISLARIPGPDGAVPILGAPSASAMAGMHNHLAGYHLIRVTPDGVRSRLTAETRGFRDGQREMVQNLPPVADGGRLDPLP</sequence>
<keyword evidence="1" id="KW-0479">Metal-binding</keyword>
<name>A0A4R2GSW1_9HYPH</name>
<evidence type="ECO:0000256" key="4">
    <source>
        <dbReference type="ARBA" id="ARBA00025742"/>
    </source>
</evidence>
<accession>A0A4R2GSW1</accession>
<dbReference type="InterPro" id="IPR029052">
    <property type="entry name" value="Metallo-depent_PP-like"/>
</dbReference>
<evidence type="ECO:0000256" key="3">
    <source>
        <dbReference type="ARBA" id="ARBA00023004"/>
    </source>
</evidence>
<dbReference type="PANTHER" id="PTHR42988">
    <property type="entry name" value="PHOSPHOHYDROLASE"/>
    <property type="match status" value="1"/>
</dbReference>
<dbReference type="Gene3D" id="3.60.21.10">
    <property type="match status" value="1"/>
</dbReference>
<evidence type="ECO:0000313" key="8">
    <source>
        <dbReference type="Proteomes" id="UP000294881"/>
    </source>
</evidence>
<evidence type="ECO:0000313" key="7">
    <source>
        <dbReference type="EMBL" id="TCO13432.1"/>
    </source>
</evidence>
<proteinExistence type="inferred from homology"/>
<dbReference type="PANTHER" id="PTHR42988:SF2">
    <property type="entry name" value="CYCLIC NUCLEOTIDE PHOSPHODIESTERASE CBUA0032-RELATED"/>
    <property type="match status" value="1"/>
</dbReference>
<dbReference type="SUPFAM" id="SSF56300">
    <property type="entry name" value="Metallo-dependent phosphatases"/>
    <property type="match status" value="1"/>
</dbReference>
<evidence type="ECO:0000256" key="2">
    <source>
        <dbReference type="ARBA" id="ARBA00022801"/>
    </source>
</evidence>
<dbReference type="GO" id="GO:0046872">
    <property type="term" value="F:metal ion binding"/>
    <property type="evidence" value="ECO:0007669"/>
    <property type="project" value="UniProtKB-KW"/>
</dbReference>